<dbReference type="Pfam" id="PF02806">
    <property type="entry name" value="Alpha-amylase_C"/>
    <property type="match status" value="1"/>
</dbReference>
<dbReference type="GO" id="GO:0043169">
    <property type="term" value="F:cation binding"/>
    <property type="evidence" value="ECO:0007669"/>
    <property type="project" value="InterPro"/>
</dbReference>
<dbReference type="Gene3D" id="2.60.40.10">
    <property type="entry name" value="Immunoglobulins"/>
    <property type="match status" value="1"/>
</dbReference>
<dbReference type="CDD" id="cd11321">
    <property type="entry name" value="AmyAc_bac_euk_BE"/>
    <property type="match status" value="1"/>
</dbReference>
<keyword evidence="7" id="KW-0119">Carbohydrate metabolism</keyword>
<evidence type="ECO:0000259" key="9">
    <source>
        <dbReference type="SMART" id="SM00642"/>
    </source>
</evidence>
<dbReference type="OrthoDB" id="9761875at2"/>
<dbReference type="Gene3D" id="2.60.40.1180">
    <property type="entry name" value="Golgi alpha-mannosidase II"/>
    <property type="match status" value="1"/>
</dbReference>
<dbReference type="CDD" id="cd02854">
    <property type="entry name" value="E_set_GBE_euk_N"/>
    <property type="match status" value="1"/>
</dbReference>
<evidence type="ECO:0000256" key="5">
    <source>
        <dbReference type="ARBA" id="ARBA00022676"/>
    </source>
</evidence>
<dbReference type="Proteomes" id="UP000271010">
    <property type="component" value="Unassembled WGS sequence"/>
</dbReference>
<proteinExistence type="inferred from homology"/>
<dbReference type="Gene3D" id="3.20.20.80">
    <property type="entry name" value="Glycosidases"/>
    <property type="match status" value="1"/>
</dbReference>
<dbReference type="PIRSF" id="PIRSF000463">
    <property type="entry name" value="GlgB"/>
    <property type="match status" value="1"/>
</dbReference>
<dbReference type="InterPro" id="IPR013780">
    <property type="entry name" value="Glyco_hydro_b"/>
</dbReference>
<dbReference type="GO" id="GO:0003844">
    <property type="term" value="F:1,4-alpha-glucan branching enzyme activity"/>
    <property type="evidence" value="ECO:0007669"/>
    <property type="project" value="UniProtKB-EC"/>
</dbReference>
<dbReference type="GO" id="GO:0004553">
    <property type="term" value="F:hydrolase activity, hydrolyzing O-glycosyl compounds"/>
    <property type="evidence" value="ECO:0007669"/>
    <property type="project" value="InterPro"/>
</dbReference>
<dbReference type="InterPro" id="IPR017853">
    <property type="entry name" value="GH"/>
</dbReference>
<dbReference type="PANTHER" id="PTHR43651:SF3">
    <property type="entry name" value="1,4-ALPHA-GLUCAN-BRANCHING ENZYME"/>
    <property type="match status" value="1"/>
</dbReference>
<sequence length="673" mass="77613">MPKATPTLPLIQLDSWLAPYAPQLLQRKARLEKTQQAIAQDYGSLPDYAVWHQQMGLHYEPQNKGWRYREWAPAAQSLSLIGDFNFWDRAAHPLKKQENGIWEVFLPEDQVQVQHGHRYKVHVIGATGEGRDRVPPFTTRAVQDPETYDFSAQYWAPEEPYAWSDASFDLRQLNQPLIYECHVGMALEKHGVGTYREFADEILPRIAATGYNCLQLMALAEHPYYGSFGYHVSSFFAPTSRFGTPEDLKYLVDRAHQLGLAVIMDLIHAHAVKNVAEGLADFDGSGGQYFHTGRRGHHPGWDSKLFNYGVPEVRRFLLSNVRYWLEEFHIDGFRFDGVTSMLYHHHGEGVAFGHYDRYFDQGVDEDAILYLQLATHLSHTLKAGSVLIAEDMSGMPGLCRPLEDGGIGFDYRLGMGIPDYWIKTLKHKRDEDWNLDEIWHELTNRRSGEKTVAYAESHDQSLVGDKTIAFWLMDKDMYFSMRTIDQNPVIDRGIALHKLIRLLTMSLGGEAYLTFMGNEFGHPEWVDFPRLGNNWSYQYARRQWSLVDNKDLRYRHMWQFEKDMLTMAQQYQILAPGPVHKLHQDNHNNVIIYQRAGLIFLFNFHPKNSVPDYLFPVEEAGSYSVVLSSDTPETGGHDRVDTTLRYFTQPTQYGPRLSIYLPNRTALVLKKVD</sequence>
<comment type="caution">
    <text evidence="10">The sequence shown here is derived from an EMBL/GenBank/DDBJ whole genome shotgun (WGS) entry which is preliminary data.</text>
</comment>
<organism evidence="10 11">
    <name type="scientific">Rufibacter immobilis</name>
    <dbReference type="NCBI Taxonomy" id="1348778"/>
    <lineage>
        <taxon>Bacteria</taxon>
        <taxon>Pseudomonadati</taxon>
        <taxon>Bacteroidota</taxon>
        <taxon>Cytophagia</taxon>
        <taxon>Cytophagales</taxon>
        <taxon>Hymenobacteraceae</taxon>
        <taxon>Rufibacter</taxon>
    </lineage>
</organism>
<dbReference type="PANTHER" id="PTHR43651">
    <property type="entry name" value="1,4-ALPHA-GLUCAN-BRANCHING ENZYME"/>
    <property type="match status" value="1"/>
</dbReference>
<keyword evidence="5" id="KW-0328">Glycosyltransferase</keyword>
<comment type="similarity">
    <text evidence="3">Belongs to the glycosyl hydrolase 13 family. GlgB subfamily.</text>
</comment>
<evidence type="ECO:0000256" key="6">
    <source>
        <dbReference type="ARBA" id="ARBA00022679"/>
    </source>
</evidence>
<evidence type="ECO:0000313" key="10">
    <source>
        <dbReference type="EMBL" id="RNI27393.1"/>
    </source>
</evidence>
<dbReference type="EMBL" id="RJJE01000017">
    <property type="protein sequence ID" value="RNI27393.1"/>
    <property type="molecule type" value="Genomic_DNA"/>
</dbReference>
<keyword evidence="6" id="KW-0808">Transferase</keyword>
<evidence type="ECO:0000256" key="1">
    <source>
        <dbReference type="ARBA" id="ARBA00000826"/>
    </source>
</evidence>
<evidence type="ECO:0000256" key="4">
    <source>
        <dbReference type="ARBA" id="ARBA00012541"/>
    </source>
</evidence>
<dbReference type="SUPFAM" id="SSF81296">
    <property type="entry name" value="E set domains"/>
    <property type="match status" value="1"/>
</dbReference>
<dbReference type="Pfam" id="PF00128">
    <property type="entry name" value="Alpha-amylase"/>
    <property type="match status" value="1"/>
</dbReference>
<evidence type="ECO:0000256" key="3">
    <source>
        <dbReference type="ARBA" id="ARBA00009000"/>
    </source>
</evidence>
<dbReference type="SUPFAM" id="SSF51011">
    <property type="entry name" value="Glycosyl hydrolase domain"/>
    <property type="match status" value="1"/>
</dbReference>
<protein>
    <recommendedName>
        <fullName evidence="4">1,4-alpha-glucan branching enzyme</fullName>
        <ecNumber evidence="4">2.4.1.18</ecNumber>
    </recommendedName>
</protein>
<evidence type="ECO:0000256" key="8">
    <source>
        <dbReference type="PIRSR" id="PIRSR000463-1"/>
    </source>
</evidence>
<dbReference type="GO" id="GO:0005978">
    <property type="term" value="P:glycogen biosynthetic process"/>
    <property type="evidence" value="ECO:0007669"/>
    <property type="project" value="InterPro"/>
</dbReference>
<feature type="active site" description="Nucleophile" evidence="8">
    <location>
        <position position="336"/>
    </location>
</feature>
<dbReference type="InterPro" id="IPR006047">
    <property type="entry name" value="GH13_cat_dom"/>
</dbReference>
<dbReference type="InterPro" id="IPR014756">
    <property type="entry name" value="Ig_E-set"/>
</dbReference>
<dbReference type="InterPro" id="IPR037439">
    <property type="entry name" value="Branching_enzy"/>
</dbReference>
<dbReference type="SMART" id="SM00642">
    <property type="entry name" value="Aamy"/>
    <property type="match status" value="1"/>
</dbReference>
<dbReference type="InterPro" id="IPR013783">
    <property type="entry name" value="Ig-like_fold"/>
</dbReference>
<dbReference type="SUPFAM" id="SSF51445">
    <property type="entry name" value="(Trans)glycosidases"/>
    <property type="match status" value="1"/>
</dbReference>
<accession>A0A3M9MR80</accession>
<feature type="active site" description="Proton donor" evidence="8">
    <location>
        <position position="390"/>
    </location>
</feature>
<comment type="catalytic activity">
    <reaction evidence="1">
        <text>Transfers a segment of a (1-&gt;4)-alpha-D-glucan chain to a primary hydroxy group in a similar glucan chain.</text>
        <dbReference type="EC" id="2.4.1.18"/>
    </reaction>
</comment>
<reference evidence="10 11" key="1">
    <citation type="submission" date="2018-11" db="EMBL/GenBank/DDBJ databases">
        <title>Rufibacter latericius sp. nov., isolated from water in Baiyang Lake.</title>
        <authorList>
            <person name="Yang Y."/>
        </authorList>
    </citation>
    <scope>NUCLEOTIDE SEQUENCE [LARGE SCALE GENOMIC DNA]</scope>
    <source>
        <strain evidence="10 11">MCC P1</strain>
    </source>
</reference>
<dbReference type="InterPro" id="IPR006048">
    <property type="entry name" value="A-amylase/branching_C"/>
</dbReference>
<evidence type="ECO:0000256" key="2">
    <source>
        <dbReference type="ARBA" id="ARBA00002953"/>
    </source>
</evidence>
<gene>
    <name evidence="10" type="ORF">EFA69_14735</name>
</gene>
<dbReference type="RefSeq" id="WP_123133861.1">
    <property type="nucleotide sequence ID" value="NZ_RJJE01000017.1"/>
</dbReference>
<name>A0A3M9MR80_9BACT</name>
<dbReference type="EC" id="2.4.1.18" evidence="4"/>
<dbReference type="AlphaFoldDB" id="A0A3M9MR80"/>
<evidence type="ECO:0000256" key="7">
    <source>
        <dbReference type="ARBA" id="ARBA00023277"/>
    </source>
</evidence>
<dbReference type="FunFam" id="3.20.20.80:FF:000001">
    <property type="entry name" value="1,4-alpha-glucan branching enzyme"/>
    <property type="match status" value="1"/>
</dbReference>
<comment type="function">
    <text evidence="2">Catalyzes the formation of the alpha-1,6-glucosidic linkages in glycogen by scission of a 1,4-alpha-linked oligosaccharide from growing alpha-1,4-glucan chains and the subsequent attachment of the oligosaccharide to the alpha-1,6 position.</text>
</comment>
<dbReference type="GO" id="GO:0005737">
    <property type="term" value="C:cytoplasm"/>
    <property type="evidence" value="ECO:0007669"/>
    <property type="project" value="TreeGrafter"/>
</dbReference>
<keyword evidence="11" id="KW-1185">Reference proteome</keyword>
<dbReference type="Pfam" id="PF02922">
    <property type="entry name" value="CBM_48"/>
    <property type="match status" value="1"/>
</dbReference>
<dbReference type="InterPro" id="IPR004193">
    <property type="entry name" value="Glyco_hydro_13_N"/>
</dbReference>
<evidence type="ECO:0000313" key="11">
    <source>
        <dbReference type="Proteomes" id="UP000271010"/>
    </source>
</evidence>
<feature type="domain" description="Glycosyl hydrolase family 13 catalytic" evidence="9">
    <location>
        <begin position="182"/>
        <end position="545"/>
    </location>
</feature>